<gene>
    <name evidence="3" type="ORF">DSM5745_09754</name>
</gene>
<sequence length="132" mass="14576">MGTGTICLDPMDHGPLVGLMPALSSPASAGYPRALFSVHLSELMSDDQRSDFDKWRNFLGNMALVGMYTSLNGSSCFLLLCPWNMWTRLAGMRGYKLIFETDGTDSFAGSHGLGRKRRREEDSATPRLVLPE</sequence>
<organism evidence="3 4">
    <name type="scientific">Aspergillus mulundensis</name>
    <dbReference type="NCBI Taxonomy" id="1810919"/>
    <lineage>
        <taxon>Eukaryota</taxon>
        <taxon>Fungi</taxon>
        <taxon>Dikarya</taxon>
        <taxon>Ascomycota</taxon>
        <taxon>Pezizomycotina</taxon>
        <taxon>Eurotiomycetes</taxon>
        <taxon>Eurotiomycetidae</taxon>
        <taxon>Eurotiales</taxon>
        <taxon>Aspergillaceae</taxon>
        <taxon>Aspergillus</taxon>
        <taxon>Aspergillus subgen. Nidulantes</taxon>
    </lineage>
</organism>
<dbReference type="AlphaFoldDB" id="A0A3D8QRA1"/>
<evidence type="ECO:0000256" key="2">
    <source>
        <dbReference type="SAM" id="Phobius"/>
    </source>
</evidence>
<protein>
    <submittedName>
        <fullName evidence="3">Uncharacterized protein</fullName>
    </submittedName>
</protein>
<keyword evidence="2" id="KW-0472">Membrane</keyword>
<keyword evidence="2" id="KW-1133">Transmembrane helix</keyword>
<reference evidence="3 4" key="1">
    <citation type="journal article" date="2018" name="IMA Fungus">
        <title>IMA Genome-F 9: Draft genome sequence of Annulohypoxylon stygium, Aspergillus mulundensis, Berkeleyomyces basicola (syn. Thielaviopsis basicola), Ceratocystis smalleyi, two Cercospora beticola strains, Coleophoma cylindrospora, Fusarium fracticaudum, Phialophora cf. hyalina, and Morchella septimelata.</title>
        <authorList>
            <person name="Wingfield B.D."/>
            <person name="Bills G.F."/>
            <person name="Dong Y."/>
            <person name="Huang W."/>
            <person name="Nel W.J."/>
            <person name="Swalarsk-Parry B.S."/>
            <person name="Vaghefi N."/>
            <person name="Wilken P.M."/>
            <person name="An Z."/>
            <person name="de Beer Z.W."/>
            <person name="De Vos L."/>
            <person name="Chen L."/>
            <person name="Duong T.A."/>
            <person name="Gao Y."/>
            <person name="Hammerbacher A."/>
            <person name="Kikkert J.R."/>
            <person name="Li Y."/>
            <person name="Li H."/>
            <person name="Li K."/>
            <person name="Li Q."/>
            <person name="Liu X."/>
            <person name="Ma X."/>
            <person name="Naidoo K."/>
            <person name="Pethybridge S.J."/>
            <person name="Sun J."/>
            <person name="Steenkamp E.T."/>
            <person name="van der Nest M.A."/>
            <person name="van Wyk S."/>
            <person name="Wingfield M.J."/>
            <person name="Xiong C."/>
            <person name="Yue Q."/>
            <person name="Zhang X."/>
        </authorList>
    </citation>
    <scope>NUCLEOTIDE SEQUENCE [LARGE SCALE GENOMIC DNA]</scope>
    <source>
        <strain evidence="3 4">DSM 5745</strain>
    </source>
</reference>
<feature type="transmembrane region" description="Helical" evidence="2">
    <location>
        <begin position="58"/>
        <end position="83"/>
    </location>
</feature>
<comment type="caution">
    <text evidence="3">The sequence shown here is derived from an EMBL/GenBank/DDBJ whole genome shotgun (WGS) entry which is preliminary data.</text>
</comment>
<dbReference type="RefSeq" id="XP_026599502.1">
    <property type="nucleotide sequence ID" value="XM_026751770.1"/>
</dbReference>
<evidence type="ECO:0000313" key="4">
    <source>
        <dbReference type="Proteomes" id="UP000256690"/>
    </source>
</evidence>
<keyword evidence="4" id="KW-1185">Reference proteome</keyword>
<name>A0A3D8QRA1_9EURO</name>
<dbReference type="OrthoDB" id="4760831at2759"/>
<evidence type="ECO:0000256" key="1">
    <source>
        <dbReference type="SAM" id="MobiDB-lite"/>
    </source>
</evidence>
<dbReference type="GeneID" id="38120124"/>
<accession>A0A3D8QRA1</accession>
<feature type="region of interest" description="Disordered" evidence="1">
    <location>
        <begin position="104"/>
        <end position="132"/>
    </location>
</feature>
<keyword evidence="2" id="KW-0812">Transmembrane</keyword>
<dbReference type="Proteomes" id="UP000256690">
    <property type="component" value="Unassembled WGS sequence"/>
</dbReference>
<evidence type="ECO:0000313" key="3">
    <source>
        <dbReference type="EMBL" id="RDW64343.1"/>
    </source>
</evidence>
<dbReference type="EMBL" id="PVWQ01000014">
    <property type="protein sequence ID" value="RDW64343.1"/>
    <property type="molecule type" value="Genomic_DNA"/>
</dbReference>
<proteinExistence type="predicted"/>